<evidence type="ECO:0000256" key="1">
    <source>
        <dbReference type="SAM" id="MobiDB-lite"/>
    </source>
</evidence>
<name>A0A6S7HKM0_PARCT</name>
<evidence type="ECO:0000313" key="3">
    <source>
        <dbReference type="Proteomes" id="UP001152795"/>
    </source>
</evidence>
<organism evidence="2 3">
    <name type="scientific">Paramuricea clavata</name>
    <name type="common">Red gorgonian</name>
    <name type="synonym">Violescent sea-whip</name>
    <dbReference type="NCBI Taxonomy" id="317549"/>
    <lineage>
        <taxon>Eukaryota</taxon>
        <taxon>Metazoa</taxon>
        <taxon>Cnidaria</taxon>
        <taxon>Anthozoa</taxon>
        <taxon>Octocorallia</taxon>
        <taxon>Malacalcyonacea</taxon>
        <taxon>Plexauridae</taxon>
        <taxon>Paramuricea</taxon>
    </lineage>
</organism>
<keyword evidence="3" id="KW-1185">Reference proteome</keyword>
<comment type="caution">
    <text evidence="2">The sequence shown here is derived from an EMBL/GenBank/DDBJ whole genome shotgun (WGS) entry which is preliminary data.</text>
</comment>
<gene>
    <name evidence="2" type="ORF">PACLA_8A003552</name>
</gene>
<feature type="compositionally biased region" description="Polar residues" evidence="1">
    <location>
        <begin position="49"/>
        <end position="77"/>
    </location>
</feature>
<dbReference type="Proteomes" id="UP001152795">
    <property type="component" value="Unassembled WGS sequence"/>
</dbReference>
<dbReference type="AlphaFoldDB" id="A0A6S7HKM0"/>
<accession>A0A6S7HKM0</accession>
<proteinExistence type="predicted"/>
<protein>
    <submittedName>
        <fullName evidence="2">Uncharacterized protein</fullName>
    </submittedName>
</protein>
<reference evidence="2" key="1">
    <citation type="submission" date="2020-04" db="EMBL/GenBank/DDBJ databases">
        <authorList>
            <person name="Alioto T."/>
            <person name="Alioto T."/>
            <person name="Gomez Garrido J."/>
        </authorList>
    </citation>
    <scope>NUCLEOTIDE SEQUENCE</scope>
    <source>
        <strain evidence="2">A484AB</strain>
    </source>
</reference>
<sequence>MDEETTKLRTLRKERERELTNRHTRELEEFDVIEDGGSTSGPWKHRTSSQKSGQETNNGTAVNGRKSTSSPTGNEQSRVSEHLTKARFVITEIPDMIALAVIKEATNMKWTKYFATV</sequence>
<feature type="compositionally biased region" description="Basic and acidic residues" evidence="1">
    <location>
        <begin position="1"/>
        <end position="27"/>
    </location>
</feature>
<dbReference type="EMBL" id="CACRXK020004879">
    <property type="protein sequence ID" value="CAB4004347.1"/>
    <property type="molecule type" value="Genomic_DNA"/>
</dbReference>
<feature type="region of interest" description="Disordered" evidence="1">
    <location>
        <begin position="1"/>
        <end position="80"/>
    </location>
</feature>
<evidence type="ECO:0000313" key="2">
    <source>
        <dbReference type="EMBL" id="CAB4004347.1"/>
    </source>
</evidence>